<evidence type="ECO:0000313" key="10">
    <source>
        <dbReference type="EMBL" id="KHT51390.1"/>
    </source>
</evidence>
<feature type="domain" description="ABC transmembrane type-2" evidence="9">
    <location>
        <begin position="132"/>
        <end position="368"/>
    </location>
</feature>
<dbReference type="PANTHER" id="PTHR30294">
    <property type="entry name" value="MEMBRANE COMPONENT OF ABC TRANSPORTER YHHJ-RELATED"/>
    <property type="match status" value="1"/>
</dbReference>
<keyword evidence="5 8" id="KW-0812">Transmembrane</keyword>
<name>A0A0B3XSY5_9ALTE</name>
<dbReference type="OrthoDB" id="9808686at2"/>
<gene>
    <name evidence="10" type="ORF">RJ41_12230</name>
</gene>
<evidence type="ECO:0000256" key="2">
    <source>
        <dbReference type="ARBA" id="ARBA00007783"/>
    </source>
</evidence>
<dbReference type="GO" id="GO:0140359">
    <property type="term" value="F:ABC-type transporter activity"/>
    <property type="evidence" value="ECO:0007669"/>
    <property type="project" value="InterPro"/>
</dbReference>
<keyword evidence="6 8" id="KW-1133">Transmembrane helix</keyword>
<dbReference type="PROSITE" id="PS51012">
    <property type="entry name" value="ABC_TM2"/>
    <property type="match status" value="1"/>
</dbReference>
<dbReference type="EMBL" id="JWLW01000019">
    <property type="protein sequence ID" value="KHT51390.1"/>
    <property type="molecule type" value="Genomic_DNA"/>
</dbReference>
<dbReference type="InterPro" id="IPR051449">
    <property type="entry name" value="ABC-2_transporter_component"/>
</dbReference>
<keyword evidence="7 8" id="KW-0472">Membrane</keyword>
<keyword evidence="4" id="KW-1003">Cell membrane</keyword>
<dbReference type="InterPro" id="IPR013525">
    <property type="entry name" value="ABC2_TM"/>
</dbReference>
<evidence type="ECO:0000256" key="8">
    <source>
        <dbReference type="SAM" id="Phobius"/>
    </source>
</evidence>
<dbReference type="GO" id="GO:0005886">
    <property type="term" value="C:plasma membrane"/>
    <property type="evidence" value="ECO:0007669"/>
    <property type="project" value="UniProtKB-SubCell"/>
</dbReference>
<dbReference type="InterPro" id="IPR047817">
    <property type="entry name" value="ABC2_TM_bact-type"/>
</dbReference>
<keyword evidence="11" id="KW-1185">Reference proteome</keyword>
<feature type="transmembrane region" description="Helical" evidence="8">
    <location>
        <begin position="21"/>
        <end position="39"/>
    </location>
</feature>
<feature type="transmembrane region" description="Helical" evidence="8">
    <location>
        <begin position="173"/>
        <end position="198"/>
    </location>
</feature>
<dbReference type="Proteomes" id="UP000031197">
    <property type="component" value="Unassembled WGS sequence"/>
</dbReference>
<comment type="similarity">
    <text evidence="2">Belongs to the ABC-2 integral membrane protein family.</text>
</comment>
<protein>
    <submittedName>
        <fullName evidence="10">Membrane protein</fullName>
    </submittedName>
</protein>
<evidence type="ECO:0000256" key="5">
    <source>
        <dbReference type="ARBA" id="ARBA00022692"/>
    </source>
</evidence>
<sequence length="373" mass="41302">MEIKNVTQLSIKELWSLWRDPAMLILIAYVFTVNIYTAATAVPESLHNAPIAFVDHDNSQISNRVIDAFYPPYFLAPDIIESNEADTYLDTGKYTFVVTIPPEFEKDIMAGLQPDVQVNVDATRISQAFTGNGYITEIITDEVNAYLQGYKSDTVYPVELIMRARFNPALESFWFGSVMELINAVTMVAIILSGAALIREKERGTIEHLLAMPVSDSEIMLSKLLASGVVVWVTTLLSVYLIIQWVLGVPVNGEIWLFMVAVALQLFAVSSMGIFMATIARSMPQFGLLLILVLLPLQLLSGGVTPRESMPEFIQYAMLLMPNTHFVMASQGVLYRGAGVSVIYPQLLALLAIGCAFYFIALKRFKSTIGSMA</sequence>
<evidence type="ECO:0000313" key="11">
    <source>
        <dbReference type="Proteomes" id="UP000031197"/>
    </source>
</evidence>
<dbReference type="Pfam" id="PF12698">
    <property type="entry name" value="ABC2_membrane_3"/>
    <property type="match status" value="1"/>
</dbReference>
<feature type="transmembrane region" description="Helical" evidence="8">
    <location>
        <begin position="343"/>
        <end position="362"/>
    </location>
</feature>
<accession>A0A0B3XSY5</accession>
<dbReference type="PANTHER" id="PTHR30294:SF47">
    <property type="entry name" value="INNER MEMBRANE TRANSPORT PERMEASE YHHJ"/>
    <property type="match status" value="1"/>
</dbReference>
<dbReference type="AlphaFoldDB" id="A0A0B3XSY5"/>
<evidence type="ECO:0000259" key="9">
    <source>
        <dbReference type="PROSITE" id="PS51012"/>
    </source>
</evidence>
<organism evidence="10 11">
    <name type="scientific">Alteromonas marina</name>
    <dbReference type="NCBI Taxonomy" id="203795"/>
    <lineage>
        <taxon>Bacteria</taxon>
        <taxon>Pseudomonadati</taxon>
        <taxon>Pseudomonadota</taxon>
        <taxon>Gammaproteobacteria</taxon>
        <taxon>Alteromonadales</taxon>
        <taxon>Alteromonadaceae</taxon>
        <taxon>Alteromonas/Salinimonas group</taxon>
        <taxon>Alteromonas</taxon>
    </lineage>
</organism>
<evidence type="ECO:0000256" key="6">
    <source>
        <dbReference type="ARBA" id="ARBA00022989"/>
    </source>
</evidence>
<reference evidence="10 11" key="1">
    <citation type="submission" date="2014-12" db="EMBL/GenBank/DDBJ databases">
        <title>Genome sequencing of Alteromonas marina AD001.</title>
        <authorList>
            <person name="Adrian T.G.S."/>
            <person name="Chan K.G."/>
        </authorList>
    </citation>
    <scope>NUCLEOTIDE SEQUENCE [LARGE SCALE GENOMIC DNA]</scope>
    <source>
        <strain evidence="10 11">AD001</strain>
    </source>
</reference>
<comment type="subcellular location">
    <subcellularLocation>
        <location evidence="1">Cell membrane</location>
        <topology evidence="1">Multi-pass membrane protein</topology>
    </subcellularLocation>
</comment>
<dbReference type="RefSeq" id="WP_039221123.1">
    <property type="nucleotide sequence ID" value="NZ_JWLW01000019.1"/>
</dbReference>
<comment type="caution">
    <text evidence="10">The sequence shown here is derived from an EMBL/GenBank/DDBJ whole genome shotgun (WGS) entry which is preliminary data.</text>
</comment>
<feature type="transmembrane region" description="Helical" evidence="8">
    <location>
        <begin position="219"/>
        <end position="243"/>
    </location>
</feature>
<evidence type="ECO:0000256" key="4">
    <source>
        <dbReference type="ARBA" id="ARBA00022475"/>
    </source>
</evidence>
<evidence type="ECO:0000256" key="1">
    <source>
        <dbReference type="ARBA" id="ARBA00004651"/>
    </source>
</evidence>
<dbReference type="Gene3D" id="3.40.1710.10">
    <property type="entry name" value="abc type-2 transporter like domain"/>
    <property type="match status" value="1"/>
</dbReference>
<feature type="transmembrane region" description="Helical" evidence="8">
    <location>
        <begin position="286"/>
        <end position="304"/>
    </location>
</feature>
<proteinExistence type="inferred from homology"/>
<feature type="transmembrane region" description="Helical" evidence="8">
    <location>
        <begin position="255"/>
        <end position="279"/>
    </location>
</feature>
<evidence type="ECO:0000256" key="7">
    <source>
        <dbReference type="ARBA" id="ARBA00023136"/>
    </source>
</evidence>
<evidence type="ECO:0000256" key="3">
    <source>
        <dbReference type="ARBA" id="ARBA00022448"/>
    </source>
</evidence>
<keyword evidence="3" id="KW-0813">Transport</keyword>